<dbReference type="SUPFAM" id="SSF141868">
    <property type="entry name" value="EAL domain-like"/>
    <property type="match status" value="1"/>
</dbReference>
<dbReference type="NCBIfam" id="TIGR00229">
    <property type="entry name" value="sensory_box"/>
    <property type="match status" value="1"/>
</dbReference>
<feature type="domain" description="PAS" evidence="3">
    <location>
        <begin position="162"/>
        <end position="212"/>
    </location>
</feature>
<protein>
    <submittedName>
        <fullName evidence="6">PAS domain S-box-containing protein/diguanylate cyclase (GGDEF) domain-containing protein</fullName>
    </submittedName>
</protein>
<dbReference type="AlphaFoldDB" id="A0A1H4B3V6"/>
<dbReference type="PANTHER" id="PTHR33121">
    <property type="entry name" value="CYCLIC DI-GMP PHOSPHODIESTERASE PDEF"/>
    <property type="match status" value="1"/>
</dbReference>
<dbReference type="InterPro" id="IPR000160">
    <property type="entry name" value="GGDEF_dom"/>
</dbReference>
<evidence type="ECO:0000259" key="2">
    <source>
        <dbReference type="PROSITE" id="PS50110"/>
    </source>
</evidence>
<dbReference type="STRING" id="658218.SAMN05216562_3073"/>
<evidence type="ECO:0000259" key="3">
    <source>
        <dbReference type="PROSITE" id="PS50112"/>
    </source>
</evidence>
<dbReference type="SUPFAM" id="SSF55785">
    <property type="entry name" value="PYP-like sensor domain (PAS domain)"/>
    <property type="match status" value="1"/>
</dbReference>
<dbReference type="Pfam" id="PF00563">
    <property type="entry name" value="EAL"/>
    <property type="match status" value="1"/>
</dbReference>
<dbReference type="SUPFAM" id="SSF55073">
    <property type="entry name" value="Nucleotide cyclase"/>
    <property type="match status" value="1"/>
</dbReference>
<evidence type="ECO:0000313" key="7">
    <source>
        <dbReference type="Proteomes" id="UP000198658"/>
    </source>
</evidence>
<evidence type="ECO:0000256" key="1">
    <source>
        <dbReference type="PROSITE-ProRule" id="PRU00169"/>
    </source>
</evidence>
<dbReference type="GO" id="GO:0071111">
    <property type="term" value="F:cyclic-guanylate-specific phosphodiesterase activity"/>
    <property type="evidence" value="ECO:0007669"/>
    <property type="project" value="InterPro"/>
</dbReference>
<dbReference type="CDD" id="cd00130">
    <property type="entry name" value="PAS"/>
    <property type="match status" value="1"/>
</dbReference>
<name>A0A1H4B3V6_9GAMM</name>
<dbReference type="Pfam" id="PF00989">
    <property type="entry name" value="PAS"/>
    <property type="match status" value="1"/>
</dbReference>
<dbReference type="GO" id="GO:0006355">
    <property type="term" value="P:regulation of DNA-templated transcription"/>
    <property type="evidence" value="ECO:0007669"/>
    <property type="project" value="InterPro"/>
</dbReference>
<dbReference type="InterPro" id="IPR013767">
    <property type="entry name" value="PAS_fold"/>
</dbReference>
<dbReference type="RefSeq" id="WP_091390690.1">
    <property type="nucleotide sequence ID" value="NZ_FNQO01000004.1"/>
</dbReference>
<feature type="domain" description="EAL" evidence="4">
    <location>
        <begin position="446"/>
        <end position="695"/>
    </location>
</feature>
<dbReference type="Gene3D" id="3.40.50.2300">
    <property type="match status" value="1"/>
</dbReference>
<comment type="caution">
    <text evidence="1">Lacks conserved residue(s) required for the propagation of feature annotation.</text>
</comment>
<dbReference type="InterPro" id="IPR050706">
    <property type="entry name" value="Cyclic-di-GMP_PDE-like"/>
</dbReference>
<dbReference type="PROSITE" id="PS50112">
    <property type="entry name" value="PAS"/>
    <property type="match status" value="1"/>
</dbReference>
<dbReference type="InterPro" id="IPR000014">
    <property type="entry name" value="PAS"/>
</dbReference>
<dbReference type="InterPro" id="IPR011006">
    <property type="entry name" value="CheY-like_superfamily"/>
</dbReference>
<organism evidence="6 7">
    <name type="scientific">Microbulbifer marinus</name>
    <dbReference type="NCBI Taxonomy" id="658218"/>
    <lineage>
        <taxon>Bacteria</taxon>
        <taxon>Pseudomonadati</taxon>
        <taxon>Pseudomonadota</taxon>
        <taxon>Gammaproteobacteria</taxon>
        <taxon>Cellvibrionales</taxon>
        <taxon>Microbulbiferaceae</taxon>
        <taxon>Microbulbifer</taxon>
    </lineage>
</organism>
<feature type="domain" description="Response regulatory" evidence="2">
    <location>
        <begin position="8"/>
        <end position="124"/>
    </location>
</feature>
<dbReference type="CDD" id="cd01949">
    <property type="entry name" value="GGDEF"/>
    <property type="match status" value="1"/>
</dbReference>
<evidence type="ECO:0000313" key="6">
    <source>
        <dbReference type="EMBL" id="SEA42572.1"/>
    </source>
</evidence>
<dbReference type="Gene3D" id="3.30.70.270">
    <property type="match status" value="1"/>
</dbReference>
<dbReference type="EMBL" id="FNQO01000004">
    <property type="protein sequence ID" value="SEA42572.1"/>
    <property type="molecule type" value="Genomic_DNA"/>
</dbReference>
<dbReference type="CDD" id="cd01948">
    <property type="entry name" value="EAL"/>
    <property type="match status" value="1"/>
</dbReference>
<dbReference type="OrthoDB" id="7052318at2"/>
<dbReference type="Proteomes" id="UP000198658">
    <property type="component" value="Unassembled WGS sequence"/>
</dbReference>
<keyword evidence="7" id="KW-1185">Reference proteome</keyword>
<dbReference type="InterPro" id="IPR035965">
    <property type="entry name" value="PAS-like_dom_sf"/>
</dbReference>
<evidence type="ECO:0000259" key="4">
    <source>
        <dbReference type="PROSITE" id="PS50883"/>
    </source>
</evidence>
<dbReference type="NCBIfam" id="TIGR00254">
    <property type="entry name" value="GGDEF"/>
    <property type="match status" value="1"/>
</dbReference>
<reference evidence="7" key="1">
    <citation type="submission" date="2016-10" db="EMBL/GenBank/DDBJ databases">
        <authorList>
            <person name="Varghese N."/>
            <person name="Submissions S."/>
        </authorList>
    </citation>
    <scope>NUCLEOTIDE SEQUENCE [LARGE SCALE GENOMIC DNA]</scope>
    <source>
        <strain evidence="7">CGMCC 1.10657</strain>
    </source>
</reference>
<dbReference type="SMART" id="SM00052">
    <property type="entry name" value="EAL"/>
    <property type="match status" value="1"/>
</dbReference>
<dbReference type="InterPro" id="IPR001633">
    <property type="entry name" value="EAL_dom"/>
</dbReference>
<dbReference type="InterPro" id="IPR001789">
    <property type="entry name" value="Sig_transdc_resp-reg_receiver"/>
</dbReference>
<accession>A0A1H4B3V6</accession>
<dbReference type="InterPro" id="IPR029787">
    <property type="entry name" value="Nucleotide_cyclase"/>
</dbReference>
<dbReference type="PANTHER" id="PTHR33121:SF23">
    <property type="entry name" value="CYCLIC DI-GMP PHOSPHODIESTERASE PDEB"/>
    <property type="match status" value="1"/>
</dbReference>
<dbReference type="PROSITE" id="PS50883">
    <property type="entry name" value="EAL"/>
    <property type="match status" value="1"/>
</dbReference>
<dbReference type="InterPro" id="IPR035919">
    <property type="entry name" value="EAL_sf"/>
</dbReference>
<dbReference type="SUPFAM" id="SSF52172">
    <property type="entry name" value="CheY-like"/>
    <property type="match status" value="1"/>
</dbReference>
<dbReference type="SMART" id="SM00267">
    <property type="entry name" value="GGDEF"/>
    <property type="match status" value="1"/>
</dbReference>
<gene>
    <name evidence="6" type="ORF">SAMN05216562_3073</name>
</gene>
<dbReference type="Gene3D" id="3.30.450.20">
    <property type="entry name" value="PAS domain"/>
    <property type="match status" value="1"/>
</dbReference>
<dbReference type="PROSITE" id="PS50887">
    <property type="entry name" value="GGDEF"/>
    <property type="match status" value="1"/>
</dbReference>
<dbReference type="GO" id="GO:0000160">
    <property type="term" value="P:phosphorelay signal transduction system"/>
    <property type="evidence" value="ECO:0007669"/>
    <property type="project" value="InterPro"/>
</dbReference>
<feature type="domain" description="GGDEF" evidence="5">
    <location>
        <begin position="301"/>
        <end position="437"/>
    </location>
</feature>
<dbReference type="PROSITE" id="PS50110">
    <property type="entry name" value="RESPONSE_REGULATORY"/>
    <property type="match status" value="1"/>
</dbReference>
<proteinExistence type="predicted"/>
<dbReference type="Pfam" id="PF00990">
    <property type="entry name" value="GGDEF"/>
    <property type="match status" value="1"/>
</dbReference>
<evidence type="ECO:0000259" key="5">
    <source>
        <dbReference type="PROSITE" id="PS50887"/>
    </source>
</evidence>
<dbReference type="Gene3D" id="3.20.20.450">
    <property type="entry name" value="EAL domain"/>
    <property type="match status" value="1"/>
</dbReference>
<dbReference type="InterPro" id="IPR043128">
    <property type="entry name" value="Rev_trsase/Diguanyl_cyclase"/>
</dbReference>
<sequence>MSSNDTIRLLLIHDTPSEAQRLVSMLHNAGRPNRAQHVASEAALTKLLQDKTWDLLIAAEGSKLVPPAAALRTISKLQKDVPVILLSERSGCQPVVEGLKLGARDVVTVDEDQHLLLVIQREMTALADRRQSRQHDRRYHATLQRAKELLDSSKDAIAYVSDGLLVYANDSFAERFGYSSGEDVEYQPLIDMLTEGEQEDAREFLKQCAFDNNEVEAQEWKFTAKTASGSPLPTRAEVLSTVYDEERCLQVRIAARGGDTEQLEAQLSDIKNRDPLTGLYNRQHFLQLLGSAIQAAAGSQRTGGLMFIEIDRFEDTVQKVVGVAGADALQKKMAELLQSSLRRGDIVARYGDESFCLLIPDTTPDSAEHRAKEILRKVSDTIFDAAGKTLQITASVGISLLSEASGNAQKVLDQALEAHDQALQKSQKGSAVALYEPDSSKQGDADTYHRARVIQALEAGKLKLLYQPVLSLQGTGEQMYEVLVRMKDGKEELAPLAFLEALGDAGLATKMDRWVTLTAIKAAAAERAAGKDVSLLLHITAASLTDSGLPAWLGVAFKAAKVPPKAVVFQLRQEDITSNLHAARDFTKQVQELGCRVAVCHFGTGLNPFKALEHVKVDIAKVDPSFVREVQDEGESSETLANLVKQLGQASTRVIVPHIEQASMLPTLWQTGTDYIQGYYVQAPAEEMSFDFSLD</sequence>